<dbReference type="InterPro" id="IPR018247">
    <property type="entry name" value="EF_Hand_1_Ca_BS"/>
</dbReference>
<evidence type="ECO:0000313" key="22">
    <source>
        <dbReference type="EMBL" id="CDW37670.1"/>
    </source>
</evidence>
<evidence type="ECO:0000256" key="3">
    <source>
        <dbReference type="ARBA" id="ARBA00012698"/>
    </source>
</evidence>
<dbReference type="EC" id="1.6.3.1" evidence="3"/>
<keyword evidence="14 19" id="KW-0472">Membrane</keyword>
<evidence type="ECO:0000256" key="14">
    <source>
        <dbReference type="ARBA" id="ARBA00023136"/>
    </source>
</evidence>
<feature type="transmembrane region" description="Helical" evidence="19">
    <location>
        <begin position="266"/>
        <end position="288"/>
    </location>
</feature>
<dbReference type="Gene3D" id="3.40.50.80">
    <property type="entry name" value="Nucleotide-binding domain of ferredoxin-NADP reductase (FNR) module"/>
    <property type="match status" value="1"/>
</dbReference>
<dbReference type="AlphaFoldDB" id="A0A0K2UHV8"/>
<sequence length="1204" mass="139796">GHTLIPPGIYRRGDKCHFKPDKNGGAALRLCSTWWNAQGIMESTGDASTAVEDILRGLSSQISEKEDNILCSDVRNKLFGPMEFSRRDLAALNIMRGRDNGLPDYNTVRTYFGLPRVSNWSQINEEKYKKDPELFERLESLYGEDCLDHIDVYIGGMLESSYGPGPLFKAIIKEQFERLRDSDRFWFENTENKFFTTEEIEEIRQIKLSDVILNATSITPDQIQKNVFFWKDKDPCPQPEQLSPSKLSPCHVHEGYDAFQGSEIAYIYGLVFFLFFPIFCVMIAYGSVRYMRKQRRKAKNNRPYSYKNTGCYDRAVQYVDNLKTGPERYRARCWMRQGESCRLCILINQNVDIKFKCRKGQVLRSIKGESLDRILLQVSSHQDDDKSKPMILLKCEDKPDFVLEFESASYRKRFIDRIKGMAFNNGKVLKVAQIASQLLMQKAETKERRAKKLEHFFKEAYTLAFGIKPGEERKLHETRSEVEAVMRTALDRAEFASALGMKENDLFVNKMFRVVDKDKNGRISFQELLDTVTLFSSAGRVDEKLGLIFAMCDTSNNGFIEKEELREILTSLMELAKIEKVSDYDIQVVIESMFESAGCEHRDELSWEDFHRMMQDFKENFLSVGLDCKGVKQNFLDTSMNIARMETMVDDSSSSCCFLNWKKRTNRLTTFLEGNRQHIFYLLVFFITNAYVFFERFLYYSFMSEHKDLRHIMGMGIAITRGAATSLSFSYSIMLLSVCRNLLTMLKDSPIHQYIPLDSHLQFHKICACTGLFFSVIHSVGHLVNFYHVATQPAEHIACLSPEIYLASDKRPDIPYLFFKTLTGLTGISLFSLASLIFVFSLPMVRRQAYNFFWNVHKLYILFYILNLLHGLQRLTSAPRFWIFFVGPAIVYAFDKIISIRCSFIELDILETELLPNDVIKINFYRPPNFVYRSGQWARVKCSAIGSREYHSLTFTSAPHEDFLSIHVKAKGPWTWRLRNYFDRDTIMSADQELNDPSQEDQIQEEEEDHPKIRLMGPFGGGNQDWYKFEVAVMIGAGIGVTPYASILNDLVFQTSTNRYSGVACKKVYFLWICPSHRSFEWFIDVLRDVERKDVTHVLEMHIFITQFFHKYDLRTTMLYVCENHFQKLSKRSLFTSLKASNHFGRPDMVSFLKFVQKKHSYVSEVGVFSCGPQSVTRTNSAACEVVNRQRKRPYFSHHFEHFG</sequence>
<dbReference type="Gene3D" id="1.10.640.10">
    <property type="entry name" value="Haem peroxidase domain superfamily, animal type"/>
    <property type="match status" value="1"/>
</dbReference>
<dbReference type="Pfam" id="PF13499">
    <property type="entry name" value="EF-hand_7"/>
    <property type="match status" value="1"/>
</dbReference>
<proteinExistence type="inferred from homology"/>
<dbReference type="PANTHER" id="PTHR11972">
    <property type="entry name" value="NADPH OXIDASE"/>
    <property type="match status" value="1"/>
</dbReference>
<feature type="domain" description="FAD-binding FR-type" evidence="21">
    <location>
        <begin position="902"/>
        <end position="1025"/>
    </location>
</feature>
<evidence type="ECO:0000256" key="16">
    <source>
        <dbReference type="ARBA" id="ARBA00023324"/>
    </source>
</evidence>
<dbReference type="GO" id="GO:0005509">
    <property type="term" value="F:calcium ion binding"/>
    <property type="evidence" value="ECO:0007669"/>
    <property type="project" value="InterPro"/>
</dbReference>
<dbReference type="Gene3D" id="2.40.30.10">
    <property type="entry name" value="Translation factors"/>
    <property type="match status" value="1"/>
</dbReference>
<dbReference type="InterPro" id="IPR013112">
    <property type="entry name" value="FAD-bd_8"/>
</dbReference>
<evidence type="ECO:0000256" key="13">
    <source>
        <dbReference type="ARBA" id="ARBA00023002"/>
    </source>
</evidence>
<dbReference type="GO" id="GO:0016324">
    <property type="term" value="C:apical plasma membrane"/>
    <property type="evidence" value="ECO:0007669"/>
    <property type="project" value="UniProtKB-SubCell"/>
</dbReference>
<dbReference type="GO" id="GO:0020037">
    <property type="term" value="F:heme binding"/>
    <property type="evidence" value="ECO:0007669"/>
    <property type="project" value="InterPro"/>
</dbReference>
<evidence type="ECO:0000256" key="18">
    <source>
        <dbReference type="ARBA" id="ARBA00048762"/>
    </source>
</evidence>
<dbReference type="Pfam" id="PF08022">
    <property type="entry name" value="FAD_binding_8"/>
    <property type="match status" value="1"/>
</dbReference>
<name>A0A0K2UHV8_LEPSM</name>
<dbReference type="InterPro" id="IPR019791">
    <property type="entry name" value="Haem_peroxidase_animal"/>
</dbReference>
<comment type="subcellular location">
    <subcellularLocation>
        <location evidence="1">Apical cell membrane</location>
        <topology evidence="1">Multi-pass membrane protein</topology>
    </subcellularLocation>
</comment>
<feature type="transmembrane region" description="Helical" evidence="19">
    <location>
        <begin position="817"/>
        <end position="840"/>
    </location>
</feature>
<feature type="transmembrane region" description="Helical" evidence="19">
    <location>
        <begin position="679"/>
        <end position="700"/>
    </location>
</feature>
<dbReference type="GO" id="GO:0016175">
    <property type="term" value="F:superoxide-generating NAD(P)H oxidase activity"/>
    <property type="evidence" value="ECO:0007669"/>
    <property type="project" value="UniProtKB-ARBA"/>
</dbReference>
<keyword evidence="13" id="KW-0560">Oxidoreductase</keyword>
<dbReference type="InterPro" id="IPR013130">
    <property type="entry name" value="Fe3_Rdtase_TM_dom"/>
</dbReference>
<dbReference type="SFLD" id="SFLDG01169">
    <property type="entry name" value="NADPH_oxidase_subgroup_(NOX)"/>
    <property type="match status" value="1"/>
</dbReference>
<dbReference type="GO" id="GO:0006979">
    <property type="term" value="P:response to oxidative stress"/>
    <property type="evidence" value="ECO:0007669"/>
    <property type="project" value="InterPro"/>
</dbReference>
<evidence type="ECO:0000256" key="11">
    <source>
        <dbReference type="ARBA" id="ARBA00022857"/>
    </source>
</evidence>
<dbReference type="FunFam" id="2.40.30.10:FF:000059">
    <property type="entry name" value="dual oxidase isoform X1"/>
    <property type="match status" value="1"/>
</dbReference>
<dbReference type="GO" id="GO:0042303">
    <property type="term" value="P:molting cycle"/>
    <property type="evidence" value="ECO:0007669"/>
    <property type="project" value="UniProtKB-ARBA"/>
</dbReference>
<dbReference type="OrthoDB" id="6365580at2759"/>
<comment type="similarity">
    <text evidence="2">In the N-terminal section; belongs to the peroxidase family.</text>
</comment>
<comment type="catalytic activity">
    <reaction evidence="17">
        <text>NADH + O2 + H(+) = H2O2 + NAD(+)</text>
        <dbReference type="Rhea" id="RHEA:11264"/>
        <dbReference type="ChEBI" id="CHEBI:15378"/>
        <dbReference type="ChEBI" id="CHEBI:15379"/>
        <dbReference type="ChEBI" id="CHEBI:16240"/>
        <dbReference type="ChEBI" id="CHEBI:57540"/>
        <dbReference type="ChEBI" id="CHEBI:57945"/>
        <dbReference type="EC" id="1.6.3.1"/>
    </reaction>
</comment>
<evidence type="ECO:0000256" key="5">
    <source>
        <dbReference type="ARBA" id="ARBA00022630"/>
    </source>
</evidence>
<dbReference type="GO" id="GO:0042742">
    <property type="term" value="P:defense response to bacterium"/>
    <property type="evidence" value="ECO:0007669"/>
    <property type="project" value="UniProtKB-ARBA"/>
</dbReference>
<dbReference type="InterPro" id="IPR017927">
    <property type="entry name" value="FAD-bd_FR_type"/>
</dbReference>
<dbReference type="Gene3D" id="1.10.238.10">
    <property type="entry name" value="EF-hand"/>
    <property type="match status" value="1"/>
</dbReference>
<dbReference type="FunFam" id="3.40.50.80:FF:000020">
    <property type="entry name" value="Dual oxidase 1"/>
    <property type="match status" value="1"/>
</dbReference>
<dbReference type="GO" id="GO:0016174">
    <property type="term" value="F:NAD(P)H oxidase H2O2-forming activity"/>
    <property type="evidence" value="ECO:0007669"/>
    <property type="project" value="UniProtKB-EC"/>
</dbReference>
<dbReference type="GO" id="GO:0004601">
    <property type="term" value="F:peroxidase activity"/>
    <property type="evidence" value="ECO:0007669"/>
    <property type="project" value="UniProtKB-KW"/>
</dbReference>
<keyword evidence="7" id="KW-0479">Metal-binding</keyword>
<dbReference type="PROSITE" id="PS00018">
    <property type="entry name" value="EF_HAND_1"/>
    <property type="match status" value="2"/>
</dbReference>
<protein>
    <recommendedName>
        <fullName evidence="3">NAD(P)H oxidase (H2O2-forming)</fullName>
        <ecNumber evidence="3">1.6.3.1</ecNumber>
    </recommendedName>
</protein>
<keyword evidence="15" id="KW-0325">Glycoprotein</keyword>
<dbReference type="InterPro" id="IPR002048">
    <property type="entry name" value="EF_hand_dom"/>
</dbReference>
<dbReference type="GO" id="GO:0043020">
    <property type="term" value="C:NADPH oxidase complex"/>
    <property type="evidence" value="ECO:0007669"/>
    <property type="project" value="TreeGrafter"/>
</dbReference>
<feature type="non-terminal residue" evidence="22">
    <location>
        <position position="1"/>
    </location>
</feature>
<evidence type="ECO:0000256" key="12">
    <source>
        <dbReference type="ARBA" id="ARBA00022989"/>
    </source>
</evidence>
<keyword evidence="5" id="KW-0285">Flavoprotein</keyword>
<dbReference type="SUPFAM" id="SSF63380">
    <property type="entry name" value="Riboflavin synthase domain-like"/>
    <property type="match status" value="1"/>
</dbReference>
<dbReference type="InterPro" id="IPR037120">
    <property type="entry name" value="Haem_peroxidase_sf_animal"/>
</dbReference>
<feature type="transmembrane region" description="Helical" evidence="19">
    <location>
        <begin position="852"/>
        <end position="869"/>
    </location>
</feature>
<dbReference type="SUPFAM" id="SSF47473">
    <property type="entry name" value="EF-hand"/>
    <property type="match status" value="1"/>
</dbReference>
<evidence type="ECO:0000256" key="1">
    <source>
        <dbReference type="ARBA" id="ARBA00004424"/>
    </source>
</evidence>
<evidence type="ECO:0000259" key="21">
    <source>
        <dbReference type="PROSITE" id="PS51384"/>
    </source>
</evidence>
<dbReference type="Pfam" id="PF03098">
    <property type="entry name" value="An_peroxidase"/>
    <property type="match status" value="1"/>
</dbReference>
<dbReference type="InterPro" id="IPR013121">
    <property type="entry name" value="Fe_red_NAD-bd_6"/>
</dbReference>
<keyword evidence="8" id="KW-0677">Repeat</keyword>
<dbReference type="GO" id="GO:0042554">
    <property type="term" value="P:superoxide anion generation"/>
    <property type="evidence" value="ECO:0007669"/>
    <property type="project" value="TreeGrafter"/>
</dbReference>
<accession>A0A0K2UHV8</accession>
<dbReference type="InterPro" id="IPR050369">
    <property type="entry name" value="RBOH/FRE"/>
</dbReference>
<dbReference type="CDD" id="cd06186">
    <property type="entry name" value="NOX_Duox_like_FAD_NADP"/>
    <property type="match status" value="1"/>
</dbReference>
<dbReference type="GO" id="GO:0042335">
    <property type="term" value="P:cuticle development"/>
    <property type="evidence" value="ECO:0007669"/>
    <property type="project" value="UniProtKB-ARBA"/>
</dbReference>
<keyword evidence="10" id="KW-0106">Calcium</keyword>
<reference evidence="22" key="1">
    <citation type="submission" date="2014-05" db="EMBL/GenBank/DDBJ databases">
        <authorList>
            <person name="Chronopoulou M."/>
        </authorList>
    </citation>
    <scope>NUCLEOTIDE SEQUENCE</scope>
    <source>
        <tissue evidence="22">Whole organism</tissue>
    </source>
</reference>
<dbReference type="InterPro" id="IPR010255">
    <property type="entry name" value="Haem_peroxidase_sf"/>
</dbReference>
<dbReference type="SUPFAM" id="SSF48113">
    <property type="entry name" value="Heme-dependent peroxidases"/>
    <property type="match status" value="1"/>
</dbReference>
<feature type="domain" description="EF-hand" evidence="20">
    <location>
        <begin position="540"/>
        <end position="575"/>
    </location>
</feature>
<dbReference type="InterPro" id="IPR039261">
    <property type="entry name" value="FNR_nucleotide-bd"/>
</dbReference>
<dbReference type="GO" id="GO:0042744">
    <property type="term" value="P:hydrogen peroxide catabolic process"/>
    <property type="evidence" value="ECO:0007669"/>
    <property type="project" value="UniProtKB-KW"/>
</dbReference>
<evidence type="ECO:0000256" key="10">
    <source>
        <dbReference type="ARBA" id="ARBA00022837"/>
    </source>
</evidence>
<feature type="transmembrane region" description="Helical" evidence="19">
    <location>
        <begin position="881"/>
        <end position="898"/>
    </location>
</feature>
<dbReference type="PANTHER" id="PTHR11972:SF175">
    <property type="entry name" value="NAD(P)H OXIDASE (H2O2-FORMING)"/>
    <property type="match status" value="1"/>
</dbReference>
<dbReference type="InterPro" id="IPR017938">
    <property type="entry name" value="Riboflavin_synthase-like_b-brl"/>
</dbReference>
<dbReference type="SUPFAM" id="SSF52343">
    <property type="entry name" value="Ferredoxin reductase-like, C-terminal NADP-linked domain"/>
    <property type="match status" value="1"/>
</dbReference>
<dbReference type="InterPro" id="IPR011992">
    <property type="entry name" value="EF-hand-dom_pair"/>
</dbReference>
<evidence type="ECO:0000256" key="6">
    <source>
        <dbReference type="ARBA" id="ARBA00022692"/>
    </source>
</evidence>
<dbReference type="PROSITE" id="PS50222">
    <property type="entry name" value="EF_HAND_2"/>
    <property type="match status" value="2"/>
</dbReference>
<dbReference type="Pfam" id="PF01794">
    <property type="entry name" value="Ferric_reduct"/>
    <property type="match status" value="1"/>
</dbReference>
<dbReference type="PROSITE" id="PS50292">
    <property type="entry name" value="PEROXIDASE_3"/>
    <property type="match status" value="1"/>
</dbReference>
<dbReference type="CDD" id="cd00051">
    <property type="entry name" value="EFh"/>
    <property type="match status" value="2"/>
</dbReference>
<evidence type="ECO:0000256" key="15">
    <source>
        <dbReference type="ARBA" id="ARBA00023180"/>
    </source>
</evidence>
<dbReference type="Pfam" id="PF08030">
    <property type="entry name" value="NAD_binding_6"/>
    <property type="match status" value="1"/>
</dbReference>
<evidence type="ECO:0000256" key="8">
    <source>
        <dbReference type="ARBA" id="ARBA00022737"/>
    </source>
</evidence>
<evidence type="ECO:0000256" key="7">
    <source>
        <dbReference type="ARBA" id="ARBA00022723"/>
    </source>
</evidence>
<keyword evidence="11" id="KW-0521">NADP</keyword>
<keyword evidence="12 19" id="KW-1133">Transmembrane helix</keyword>
<dbReference type="EMBL" id="HACA01020309">
    <property type="protein sequence ID" value="CDW37670.1"/>
    <property type="molecule type" value="Transcribed_RNA"/>
</dbReference>
<dbReference type="Pfam" id="PF00036">
    <property type="entry name" value="EF-hand_1"/>
    <property type="match status" value="1"/>
</dbReference>
<keyword evidence="9" id="KW-0274">FAD</keyword>
<organism evidence="22">
    <name type="scientific">Lepeophtheirus salmonis</name>
    <name type="common">Salmon louse</name>
    <name type="synonym">Caligus salmonis</name>
    <dbReference type="NCBI Taxonomy" id="72036"/>
    <lineage>
        <taxon>Eukaryota</taxon>
        <taxon>Metazoa</taxon>
        <taxon>Ecdysozoa</taxon>
        <taxon>Arthropoda</taxon>
        <taxon>Crustacea</taxon>
        <taxon>Multicrustacea</taxon>
        <taxon>Hexanauplia</taxon>
        <taxon>Copepoda</taxon>
        <taxon>Siphonostomatoida</taxon>
        <taxon>Caligidae</taxon>
        <taxon>Lepeophtheirus</taxon>
    </lineage>
</organism>
<keyword evidence="6 19" id="KW-0812">Transmembrane</keyword>
<evidence type="ECO:0000256" key="4">
    <source>
        <dbReference type="ARBA" id="ARBA00022559"/>
    </source>
</evidence>
<evidence type="ECO:0000256" key="2">
    <source>
        <dbReference type="ARBA" id="ARBA00005644"/>
    </source>
</evidence>
<evidence type="ECO:0000256" key="19">
    <source>
        <dbReference type="SAM" id="Phobius"/>
    </source>
</evidence>
<evidence type="ECO:0000256" key="17">
    <source>
        <dbReference type="ARBA" id="ARBA00047455"/>
    </source>
</evidence>
<feature type="domain" description="EF-hand" evidence="20">
    <location>
        <begin position="503"/>
        <end position="538"/>
    </location>
</feature>
<dbReference type="GO" id="GO:0009886">
    <property type="term" value="P:post-embryonic animal morphogenesis"/>
    <property type="evidence" value="ECO:0007669"/>
    <property type="project" value="UniProtKB-ARBA"/>
</dbReference>
<evidence type="ECO:0000256" key="9">
    <source>
        <dbReference type="ARBA" id="ARBA00022827"/>
    </source>
</evidence>
<dbReference type="PROSITE" id="PS51384">
    <property type="entry name" value="FAD_FR"/>
    <property type="match status" value="1"/>
</dbReference>
<evidence type="ECO:0000259" key="20">
    <source>
        <dbReference type="PROSITE" id="PS50222"/>
    </source>
</evidence>
<keyword evidence="16" id="KW-0376">Hydrogen peroxide</keyword>
<dbReference type="SMART" id="SM00054">
    <property type="entry name" value="EFh"/>
    <property type="match status" value="2"/>
</dbReference>
<feature type="transmembrane region" description="Helical" evidence="19">
    <location>
        <begin position="712"/>
        <end position="738"/>
    </location>
</feature>
<keyword evidence="4" id="KW-0575">Peroxidase</keyword>
<comment type="catalytic activity">
    <reaction evidence="18">
        <text>NADPH + O2 + H(+) = H2O2 + NADP(+)</text>
        <dbReference type="Rhea" id="RHEA:11260"/>
        <dbReference type="ChEBI" id="CHEBI:15378"/>
        <dbReference type="ChEBI" id="CHEBI:15379"/>
        <dbReference type="ChEBI" id="CHEBI:16240"/>
        <dbReference type="ChEBI" id="CHEBI:57783"/>
        <dbReference type="ChEBI" id="CHEBI:58349"/>
        <dbReference type="EC" id="1.6.3.1"/>
    </reaction>
</comment>